<keyword evidence="3" id="KW-1185">Reference proteome</keyword>
<dbReference type="EMBL" id="JRKL02002954">
    <property type="protein sequence ID" value="KAF3956940.1"/>
    <property type="molecule type" value="Genomic_DNA"/>
</dbReference>
<name>A0A8J4QPZ0_9ROSI</name>
<proteinExistence type="predicted"/>
<organism evidence="2 3">
    <name type="scientific">Castanea mollissima</name>
    <name type="common">Chinese chestnut</name>
    <dbReference type="NCBI Taxonomy" id="60419"/>
    <lineage>
        <taxon>Eukaryota</taxon>
        <taxon>Viridiplantae</taxon>
        <taxon>Streptophyta</taxon>
        <taxon>Embryophyta</taxon>
        <taxon>Tracheophyta</taxon>
        <taxon>Spermatophyta</taxon>
        <taxon>Magnoliopsida</taxon>
        <taxon>eudicotyledons</taxon>
        <taxon>Gunneridae</taxon>
        <taxon>Pentapetalae</taxon>
        <taxon>rosids</taxon>
        <taxon>fabids</taxon>
        <taxon>Fagales</taxon>
        <taxon>Fagaceae</taxon>
        <taxon>Castanea</taxon>
    </lineage>
</organism>
<dbReference type="OrthoDB" id="430364at2759"/>
<dbReference type="Proteomes" id="UP000737018">
    <property type="component" value="Unassembled WGS sequence"/>
</dbReference>
<reference evidence="2" key="1">
    <citation type="submission" date="2020-03" db="EMBL/GenBank/DDBJ databases">
        <title>Castanea mollissima Vanexum genome sequencing.</title>
        <authorList>
            <person name="Staton M."/>
        </authorList>
    </citation>
    <scope>NUCLEOTIDE SEQUENCE</scope>
    <source>
        <tissue evidence="2">Leaf</tissue>
    </source>
</reference>
<dbReference type="Pfam" id="PF16213">
    <property type="entry name" value="DCB"/>
    <property type="match status" value="1"/>
</dbReference>
<dbReference type="AlphaFoldDB" id="A0A8J4QPZ0"/>
<accession>A0A8J4QPZ0</accession>
<evidence type="ECO:0000313" key="3">
    <source>
        <dbReference type="Proteomes" id="UP000737018"/>
    </source>
</evidence>
<feature type="domain" description="Mon2/Sec7/BIG1-like dimerisation and cyclophilin-binding" evidence="1">
    <location>
        <begin position="4"/>
        <end position="93"/>
    </location>
</feature>
<gene>
    <name evidence="2" type="ORF">CMV_017994</name>
</gene>
<evidence type="ECO:0000259" key="1">
    <source>
        <dbReference type="Pfam" id="PF16213"/>
    </source>
</evidence>
<comment type="caution">
    <text evidence="2">The sequence shown here is derived from an EMBL/GenBank/DDBJ whole genome shotgun (WGS) entry which is preliminary data.</text>
</comment>
<dbReference type="InterPro" id="IPR032629">
    <property type="entry name" value="DCB_dom"/>
</dbReference>
<evidence type="ECO:0000313" key="2">
    <source>
        <dbReference type="EMBL" id="KAF3956940.1"/>
    </source>
</evidence>
<sequence>MYDEALDCIFKLFSLNLIKTEIEHPDPNSNFDSNSNIVYKIIDLVCKSMGLGEEQIELSVLRVLHSTVRSPTMLIRGDCLVHVVRTCYNVYLGGLNGTNQLCAKFVLT</sequence>
<protein>
    <recommendedName>
        <fullName evidence="1">Mon2/Sec7/BIG1-like dimerisation and cyclophilin-binding domain-containing protein</fullName>
    </recommendedName>
</protein>